<evidence type="ECO:0000313" key="2">
    <source>
        <dbReference type="EMBL" id="MBU9710339.1"/>
    </source>
</evidence>
<evidence type="ECO:0000313" key="3">
    <source>
        <dbReference type="Proteomes" id="UP000784880"/>
    </source>
</evidence>
<comment type="caution">
    <text evidence="2">The sequence shown here is derived from an EMBL/GenBank/DDBJ whole genome shotgun (WGS) entry which is preliminary data.</text>
</comment>
<feature type="coiled-coil region" evidence="1">
    <location>
        <begin position="17"/>
        <end position="47"/>
    </location>
</feature>
<sequence length="48" mass="5847">MRKRLHKSFEELVKENRQQLLNDAQALEVIEKKVEDKQQQRQNELQKA</sequence>
<keyword evidence="3" id="KW-1185">Reference proteome</keyword>
<reference evidence="2 3" key="1">
    <citation type="submission" date="2021-06" db="EMBL/GenBank/DDBJ databases">
        <title>Bacillus sp. RD4P76, an endophyte from a halophyte.</title>
        <authorList>
            <person name="Sun J.-Q."/>
        </authorList>
    </citation>
    <scope>NUCLEOTIDE SEQUENCE [LARGE SCALE GENOMIC DNA]</scope>
    <source>
        <strain evidence="2 3">CGMCC 1.15917</strain>
    </source>
</reference>
<dbReference type="RefSeq" id="WP_217064233.1">
    <property type="nucleotide sequence ID" value="NZ_JAHQCS010000019.1"/>
</dbReference>
<organism evidence="2 3">
    <name type="scientific">Evansella tamaricis</name>
    <dbReference type="NCBI Taxonomy" id="2069301"/>
    <lineage>
        <taxon>Bacteria</taxon>
        <taxon>Bacillati</taxon>
        <taxon>Bacillota</taxon>
        <taxon>Bacilli</taxon>
        <taxon>Bacillales</taxon>
        <taxon>Bacillaceae</taxon>
        <taxon>Evansella</taxon>
    </lineage>
</organism>
<keyword evidence="1" id="KW-0175">Coiled coil</keyword>
<accession>A0ABS6J9I0</accession>
<dbReference type="Proteomes" id="UP000784880">
    <property type="component" value="Unassembled WGS sequence"/>
</dbReference>
<proteinExistence type="predicted"/>
<protein>
    <submittedName>
        <fullName evidence="2">FbpB family small basic protein</fullName>
    </submittedName>
</protein>
<dbReference type="EMBL" id="JAHQCS010000019">
    <property type="protein sequence ID" value="MBU9710339.1"/>
    <property type="molecule type" value="Genomic_DNA"/>
</dbReference>
<dbReference type="InterPro" id="IPR025004">
    <property type="entry name" value="SenN/SenS"/>
</dbReference>
<gene>
    <name evidence="2" type="ORF">KS419_00990</name>
</gene>
<dbReference type="Pfam" id="PF13040">
    <property type="entry name" value="Fur_reg_FbpB"/>
    <property type="match status" value="1"/>
</dbReference>
<name>A0ABS6J9I0_9BACI</name>
<evidence type="ECO:0000256" key="1">
    <source>
        <dbReference type="SAM" id="Coils"/>
    </source>
</evidence>